<dbReference type="EC" id="5.3.3.4" evidence="5 8"/>
<feature type="domain" description="Muconolactone isomerase" evidence="10">
    <location>
        <begin position="1"/>
        <end position="89"/>
    </location>
</feature>
<reference evidence="11 12" key="1">
    <citation type="submission" date="2016-10" db="EMBL/GenBank/DDBJ databases">
        <authorList>
            <person name="de Groot N.N."/>
        </authorList>
    </citation>
    <scope>NUCLEOTIDE SEQUENCE [LARGE SCALE GENOMIC DNA]</scope>
    <source>
        <strain evidence="11 12">BH539</strain>
    </source>
</reference>
<protein>
    <recommendedName>
        <fullName evidence="5 8">Muconolactone Delta-isomerase</fullName>
        <shortName evidence="9">MIase</shortName>
        <ecNumber evidence="5 8">5.3.3.4</ecNumber>
    </recommendedName>
</protein>
<evidence type="ECO:0000256" key="8">
    <source>
        <dbReference type="NCBIfam" id="TIGR03221"/>
    </source>
</evidence>
<dbReference type="PIRSF" id="PIRSF001486">
    <property type="entry name" value="CatC"/>
    <property type="match status" value="1"/>
</dbReference>
<dbReference type="InterPro" id="IPR026029">
    <property type="entry name" value="MLI_dom"/>
</dbReference>
<dbReference type="SUPFAM" id="SSF54909">
    <property type="entry name" value="Dimeric alpha+beta barrel"/>
    <property type="match status" value="1"/>
</dbReference>
<evidence type="ECO:0000256" key="9">
    <source>
        <dbReference type="PIRNR" id="PIRNR001486"/>
    </source>
</evidence>
<keyword evidence="7 9" id="KW-0413">Isomerase</keyword>
<dbReference type="NCBIfam" id="TIGR03221">
    <property type="entry name" value="muco_delta"/>
    <property type="match status" value="1"/>
</dbReference>
<dbReference type="Proteomes" id="UP000198641">
    <property type="component" value="Unassembled WGS sequence"/>
</dbReference>
<evidence type="ECO:0000259" key="10">
    <source>
        <dbReference type="Pfam" id="PF02426"/>
    </source>
</evidence>
<name>A0A1G7Q651_9GAMM</name>
<dbReference type="Gene3D" id="3.30.70.1060">
    <property type="entry name" value="Dimeric alpha+beta barrel"/>
    <property type="match status" value="1"/>
</dbReference>
<evidence type="ECO:0000256" key="1">
    <source>
        <dbReference type="ARBA" id="ARBA00001739"/>
    </source>
</evidence>
<dbReference type="STRING" id="284577.SAMN05216571_103102"/>
<evidence type="ECO:0000256" key="7">
    <source>
        <dbReference type="ARBA" id="ARBA00023235"/>
    </source>
</evidence>
<keyword evidence="12" id="KW-1185">Reference proteome</keyword>
<dbReference type="GO" id="GO:0016159">
    <property type="term" value="F:muconolactone delta-isomerase activity"/>
    <property type="evidence" value="ECO:0007669"/>
    <property type="project" value="UniProtKB-UniRule"/>
</dbReference>
<dbReference type="InterPro" id="IPR003464">
    <property type="entry name" value="Muconolactone_d_Isoase"/>
</dbReference>
<dbReference type="RefSeq" id="WP_092523793.1">
    <property type="nucleotide sequence ID" value="NZ_FNCI01000003.1"/>
</dbReference>
<dbReference type="InterPro" id="IPR011008">
    <property type="entry name" value="Dimeric_a/b-barrel"/>
</dbReference>
<evidence type="ECO:0000256" key="5">
    <source>
        <dbReference type="ARBA" id="ARBA00012070"/>
    </source>
</evidence>
<evidence type="ECO:0000313" key="11">
    <source>
        <dbReference type="EMBL" id="SDF94032.1"/>
    </source>
</evidence>
<dbReference type="EMBL" id="FNCI01000003">
    <property type="protein sequence ID" value="SDF94032.1"/>
    <property type="molecule type" value="Genomic_DNA"/>
</dbReference>
<accession>A0A1G7Q651</accession>
<evidence type="ECO:0000313" key="12">
    <source>
        <dbReference type="Proteomes" id="UP000198641"/>
    </source>
</evidence>
<dbReference type="AlphaFoldDB" id="A0A1G7Q651"/>
<sequence length="96" mass="10950">MLFQVEMTVKLPPSMPAEQAAEIKATEKAYSQELQRAGKWRHLWRVAGSYSNVSIFDVEDNAELQELVSNLPLFPYMDISVKPLCRHPSSIREDDA</sequence>
<evidence type="ECO:0000256" key="2">
    <source>
        <dbReference type="ARBA" id="ARBA00005193"/>
    </source>
</evidence>
<evidence type="ECO:0000256" key="3">
    <source>
        <dbReference type="ARBA" id="ARBA00010882"/>
    </source>
</evidence>
<proteinExistence type="inferred from homology"/>
<dbReference type="Pfam" id="PF02426">
    <property type="entry name" value="MIase"/>
    <property type="match status" value="1"/>
</dbReference>
<comment type="pathway">
    <text evidence="2 9">Aromatic compound metabolism; beta-ketoadipate pathway; 5-oxo-4,5-dihydro-2-furylacetate from catechol: step 3/3.</text>
</comment>
<dbReference type="GO" id="GO:0042952">
    <property type="term" value="P:beta-ketoadipate pathway"/>
    <property type="evidence" value="ECO:0007669"/>
    <property type="project" value="UniProtKB-UniRule"/>
</dbReference>
<organism evidence="11 12">
    <name type="scientific">Onishia taeanensis</name>
    <dbReference type="NCBI Taxonomy" id="284577"/>
    <lineage>
        <taxon>Bacteria</taxon>
        <taxon>Pseudomonadati</taxon>
        <taxon>Pseudomonadota</taxon>
        <taxon>Gammaproteobacteria</taxon>
        <taxon>Oceanospirillales</taxon>
        <taxon>Halomonadaceae</taxon>
        <taxon>Onishia</taxon>
    </lineage>
</organism>
<gene>
    <name evidence="11" type="ORF">SAMN05216571_103102</name>
</gene>
<comment type="subunit">
    <text evidence="4">Homodecamer.</text>
</comment>
<evidence type="ECO:0000256" key="4">
    <source>
        <dbReference type="ARBA" id="ARBA00011365"/>
    </source>
</evidence>
<comment type="catalytic activity">
    <reaction evidence="1 9">
        <text>(S)-muconolactone = (4,5-dihydro-5-oxofuran-2-yl)-acetate</text>
        <dbReference type="Rhea" id="RHEA:12348"/>
        <dbReference type="ChEBI" id="CHEBI:58425"/>
        <dbReference type="ChEBI" id="CHEBI:58736"/>
        <dbReference type="EC" id="5.3.3.4"/>
    </reaction>
</comment>
<keyword evidence="6 9" id="KW-0058">Aromatic hydrocarbons catabolism</keyword>
<dbReference type="UniPathway" id="UPA00157">
    <property type="reaction ID" value="UER00260"/>
</dbReference>
<dbReference type="OrthoDB" id="2889526at2"/>
<evidence type="ECO:0000256" key="6">
    <source>
        <dbReference type="ARBA" id="ARBA00022797"/>
    </source>
</evidence>
<comment type="similarity">
    <text evidence="3 9">Belongs to the muconolactone Delta-isomerase family.</text>
</comment>